<dbReference type="EMBL" id="JAMDMJ010000029">
    <property type="protein sequence ID" value="MCY9598157.1"/>
    <property type="molecule type" value="Genomic_DNA"/>
</dbReference>
<reference evidence="1 4" key="2">
    <citation type="submission" date="2022-05" db="EMBL/GenBank/DDBJ databases">
        <title>Genome Sequencing of Bee-Associated Microbes.</title>
        <authorList>
            <person name="Dunlap C."/>
        </authorList>
    </citation>
    <scope>NUCLEOTIDE SEQUENCE [LARGE SCALE GENOMIC DNA]</scope>
    <source>
        <strain evidence="1 4">NRRL B-23120</strain>
    </source>
</reference>
<dbReference type="OrthoDB" id="2543325at2"/>
<dbReference type="EMBL" id="CP026520">
    <property type="protein sequence ID" value="QAV19216.1"/>
    <property type="molecule type" value="Genomic_DNA"/>
</dbReference>
<sequence length="505" mass="60292">MQPKRDLNVVWRKEWIHKYEAPWSIFEKILFANQTTRNDIIKAFGVDQVQKLRNMKKVGDVWKELYELKGIDEEILSNTLDFDLHEQNKVTISLLLQPLQHFKEKPSSWFTNHLKWCTDCLQNGFHSWFHQFSLIEICPFHETKLHTRCTSCQEEIPFLLSDRRLGSPFTCNCGYKLADFSNSRWREWDIAECEIKDSSLLRWLSINREEKHPCTKLFFIPQYGRIDLLVNTTPFASANFQRKNKNSRHVTHVLNQEQLKTIFKANKETFKSIDRYIRKKLIKNHIHCINQLRDLRNQDYSKFPDICPHAYAYIFWRKSVLQKTHFYREYMNADDLENPVMNFADIHVTTKIISEEFKYLSSQFLHHNSGTNVTQLIWLQNKFTTHFCLNYFRLWLQIAQIGAQSESVPKWDALNKLKQASLSKFSFKYIIKNDRLSILEAYRIQVNEAIPNMNCPNRALKQKKKINSMQSFIPLKVAMDVFDKPTSENKQFMKYVDRFVSRLNF</sequence>
<evidence type="ECO:0000313" key="1">
    <source>
        <dbReference type="EMBL" id="MCY9598157.1"/>
    </source>
</evidence>
<accession>A0A410WXL5</accession>
<evidence type="ECO:0000313" key="3">
    <source>
        <dbReference type="Proteomes" id="UP000288943"/>
    </source>
</evidence>
<dbReference type="AlphaFoldDB" id="A0A410WXL5"/>
<dbReference type="GeneID" id="95376434"/>
<keyword evidence="4" id="KW-1185">Reference proteome</keyword>
<protein>
    <submittedName>
        <fullName evidence="1">TniQ family protein</fullName>
    </submittedName>
</protein>
<reference evidence="2 3" key="1">
    <citation type="submission" date="2018-01" db="EMBL/GenBank/DDBJ databases">
        <title>The whole genome sequencing and assembly of Paenibacillus chitinolyticus KCCM 41400 strain.</title>
        <authorList>
            <person name="Kim J.-Y."/>
            <person name="Park M.-K."/>
            <person name="Lee Y.-J."/>
            <person name="Yi H."/>
            <person name="Bahn Y.-S."/>
            <person name="Kim J.F."/>
            <person name="Lee D.-W."/>
        </authorList>
    </citation>
    <scope>NUCLEOTIDE SEQUENCE [LARGE SCALE GENOMIC DNA]</scope>
    <source>
        <strain evidence="2 3">KCCM 41400</strain>
    </source>
</reference>
<evidence type="ECO:0000313" key="2">
    <source>
        <dbReference type="EMBL" id="QAV19216.1"/>
    </source>
</evidence>
<dbReference type="Proteomes" id="UP001527202">
    <property type="component" value="Unassembled WGS sequence"/>
</dbReference>
<evidence type="ECO:0000313" key="4">
    <source>
        <dbReference type="Proteomes" id="UP001527202"/>
    </source>
</evidence>
<proteinExistence type="predicted"/>
<dbReference type="KEGG" id="pchi:PC41400_16615"/>
<dbReference type="Proteomes" id="UP000288943">
    <property type="component" value="Chromosome"/>
</dbReference>
<gene>
    <name evidence="1" type="ORF">M5X16_20630</name>
    <name evidence="2" type="ORF">PC41400_16615</name>
</gene>
<organism evidence="2 3">
    <name type="scientific">Paenibacillus chitinolyticus</name>
    <dbReference type="NCBI Taxonomy" id="79263"/>
    <lineage>
        <taxon>Bacteria</taxon>
        <taxon>Bacillati</taxon>
        <taxon>Bacillota</taxon>
        <taxon>Bacilli</taxon>
        <taxon>Bacillales</taxon>
        <taxon>Paenibacillaceae</taxon>
        <taxon>Paenibacillus</taxon>
    </lineage>
</organism>
<dbReference type="RefSeq" id="WP_042226079.1">
    <property type="nucleotide sequence ID" value="NZ_CP026520.1"/>
</dbReference>
<name>A0A410WXL5_9BACL</name>